<organism evidence="1 2">
    <name type="scientific">Novosphingobium aureum</name>
    <dbReference type="NCBI Taxonomy" id="2792964"/>
    <lineage>
        <taxon>Bacteria</taxon>
        <taxon>Pseudomonadati</taxon>
        <taxon>Pseudomonadota</taxon>
        <taxon>Alphaproteobacteria</taxon>
        <taxon>Sphingomonadales</taxon>
        <taxon>Sphingomonadaceae</taxon>
        <taxon>Novosphingobium</taxon>
    </lineage>
</organism>
<proteinExistence type="predicted"/>
<dbReference type="RefSeq" id="WP_197162449.1">
    <property type="nucleotide sequence ID" value="NZ_JADZGI010000001.1"/>
</dbReference>
<dbReference type="Proteomes" id="UP000617634">
    <property type="component" value="Unassembled WGS sequence"/>
</dbReference>
<dbReference type="AlphaFoldDB" id="A0A931MKB5"/>
<keyword evidence="2" id="KW-1185">Reference proteome</keyword>
<protein>
    <submittedName>
        <fullName evidence="1">Uncharacterized protein</fullName>
    </submittedName>
</protein>
<dbReference type="EMBL" id="JADZGI010000001">
    <property type="protein sequence ID" value="MBH0112732.1"/>
    <property type="molecule type" value="Genomic_DNA"/>
</dbReference>
<evidence type="ECO:0000313" key="1">
    <source>
        <dbReference type="EMBL" id="MBH0112732.1"/>
    </source>
</evidence>
<gene>
    <name evidence="1" type="ORF">I5E68_07175</name>
</gene>
<accession>A0A931MKB5</accession>
<reference evidence="1" key="1">
    <citation type="submission" date="2020-11" db="EMBL/GenBank/DDBJ databases">
        <title>Novosphingobium aureum sp. nov., a marine bacterium isolated from sediment of a salt flat.</title>
        <authorList>
            <person name="Yoo Y."/>
            <person name="Kim J.-J."/>
        </authorList>
    </citation>
    <scope>NUCLEOTIDE SEQUENCE</scope>
    <source>
        <strain evidence="1">YJ-S2-02</strain>
    </source>
</reference>
<comment type="caution">
    <text evidence="1">The sequence shown here is derived from an EMBL/GenBank/DDBJ whole genome shotgun (WGS) entry which is preliminary data.</text>
</comment>
<sequence>MDEAFDINAWSAAWHFLDKDTPGKVWWNSASNHPAIYRALKIDKGQHGALYACSPFRLHRDETGVRIIAAYPAPHDLDEPDHTWLGIETVIAWNPIDDTAVVLGDDAPQIVGNLSEETNVIFASPRAFFQHWARRRAQFLAERALAKAQRWNRAPAERDQTPGALMIGRPDQIRWQPALMPTDLRCRGVNPQEINRELLKAARVPRARGDAA</sequence>
<name>A0A931MKB5_9SPHN</name>
<evidence type="ECO:0000313" key="2">
    <source>
        <dbReference type="Proteomes" id="UP000617634"/>
    </source>
</evidence>